<evidence type="ECO:0000256" key="2">
    <source>
        <dbReference type="ARBA" id="ARBA00022730"/>
    </source>
</evidence>
<dbReference type="GO" id="GO:0022625">
    <property type="term" value="C:cytosolic large ribosomal subunit"/>
    <property type="evidence" value="ECO:0007669"/>
    <property type="project" value="TreeGrafter"/>
</dbReference>
<evidence type="ECO:0000256" key="3">
    <source>
        <dbReference type="ARBA" id="ARBA00022884"/>
    </source>
</evidence>
<keyword evidence="3 7" id="KW-0694">RNA-binding</keyword>
<evidence type="ECO:0000256" key="1">
    <source>
        <dbReference type="ARBA" id="ARBA00007116"/>
    </source>
</evidence>
<dbReference type="InterPro" id="IPR005484">
    <property type="entry name" value="Ribosomal_uL18_bac/plant/anim"/>
</dbReference>
<keyword evidence="9" id="KW-1185">Reference proteome</keyword>
<comment type="caution">
    <text evidence="8">The sequence shown here is derived from an EMBL/GenBank/DDBJ whole genome shotgun (WGS) entry which is preliminary data.</text>
</comment>
<evidence type="ECO:0000256" key="5">
    <source>
        <dbReference type="ARBA" id="ARBA00023274"/>
    </source>
</evidence>
<dbReference type="InterPro" id="IPR057268">
    <property type="entry name" value="Ribosomal_L18"/>
</dbReference>
<dbReference type="AlphaFoldDB" id="A0A6N7EIW6"/>
<organism evidence="8 9">
    <name type="scientific">Georgenia subflava</name>
    <dbReference type="NCBI Taxonomy" id="1622177"/>
    <lineage>
        <taxon>Bacteria</taxon>
        <taxon>Bacillati</taxon>
        <taxon>Actinomycetota</taxon>
        <taxon>Actinomycetes</taxon>
        <taxon>Micrococcales</taxon>
        <taxon>Bogoriellaceae</taxon>
        <taxon>Georgenia</taxon>
    </lineage>
</organism>
<sequence>MAISVKGKGKQVARTRRHLRVRKRITGTAERPRLVVTRSARHMVAQLVDDTTGRTLASASTLEADLRGAEGDKVAKARKVGELVAERGKTAGVDAAVFDRGGNKYHGRVAAVADGAREGGLTL</sequence>
<dbReference type="GO" id="GO:0003735">
    <property type="term" value="F:structural constituent of ribosome"/>
    <property type="evidence" value="ECO:0007669"/>
    <property type="project" value="InterPro"/>
</dbReference>
<evidence type="ECO:0000313" key="9">
    <source>
        <dbReference type="Proteomes" id="UP000437709"/>
    </source>
</evidence>
<dbReference type="Gene3D" id="3.30.420.100">
    <property type="match status" value="1"/>
</dbReference>
<dbReference type="GO" id="GO:0006412">
    <property type="term" value="P:translation"/>
    <property type="evidence" value="ECO:0007669"/>
    <property type="project" value="UniProtKB-UniRule"/>
</dbReference>
<dbReference type="FunFam" id="3.30.420.100:FF:000001">
    <property type="entry name" value="50S ribosomal protein L18"/>
    <property type="match status" value="1"/>
</dbReference>
<dbReference type="OrthoDB" id="9810939at2"/>
<dbReference type="NCBIfam" id="TIGR00060">
    <property type="entry name" value="L18_bact"/>
    <property type="match status" value="1"/>
</dbReference>
<dbReference type="RefSeq" id="WP_152194691.1">
    <property type="nucleotide sequence ID" value="NZ_VUKD01000002.1"/>
</dbReference>
<accession>A0A6N7EIW6</accession>
<keyword evidence="4 7" id="KW-0689">Ribosomal protein</keyword>
<protein>
    <recommendedName>
        <fullName evidence="6 7">Large ribosomal subunit protein uL18</fullName>
    </recommendedName>
</protein>
<dbReference type="CDD" id="cd00432">
    <property type="entry name" value="Ribosomal_L18_L5e"/>
    <property type="match status" value="1"/>
</dbReference>
<dbReference type="SUPFAM" id="SSF53137">
    <property type="entry name" value="Translational machinery components"/>
    <property type="match status" value="1"/>
</dbReference>
<dbReference type="Proteomes" id="UP000437709">
    <property type="component" value="Unassembled WGS sequence"/>
</dbReference>
<comment type="similarity">
    <text evidence="1 7">Belongs to the universal ribosomal protein uL18 family.</text>
</comment>
<dbReference type="PANTHER" id="PTHR12899">
    <property type="entry name" value="39S RIBOSOMAL PROTEIN L18, MITOCHONDRIAL"/>
    <property type="match status" value="1"/>
</dbReference>
<keyword evidence="2 7" id="KW-0699">rRNA-binding</keyword>
<dbReference type="EMBL" id="WHPC01000013">
    <property type="protein sequence ID" value="MPV36525.1"/>
    <property type="molecule type" value="Genomic_DNA"/>
</dbReference>
<dbReference type="Pfam" id="PF00861">
    <property type="entry name" value="Ribosomal_L18p"/>
    <property type="match status" value="1"/>
</dbReference>
<evidence type="ECO:0000256" key="4">
    <source>
        <dbReference type="ARBA" id="ARBA00022980"/>
    </source>
</evidence>
<dbReference type="InterPro" id="IPR004389">
    <property type="entry name" value="Ribosomal_uL18_bac-type"/>
</dbReference>
<reference evidence="8 9" key="1">
    <citation type="submission" date="2019-10" db="EMBL/GenBank/DDBJ databases">
        <title>Georgenia wutianyii sp. nov. and Georgenia yuyongxinii sp. nov. isolated from plateau pika (Ochotona curzoniae) in the Qinghai-Tibet plateau of China.</title>
        <authorList>
            <person name="Tian Z."/>
        </authorList>
    </citation>
    <scope>NUCLEOTIDE SEQUENCE [LARGE SCALE GENOMIC DNA]</scope>
    <source>
        <strain evidence="8 9">JCM 19765</strain>
    </source>
</reference>
<keyword evidence="5 7" id="KW-0687">Ribonucleoprotein</keyword>
<comment type="function">
    <text evidence="7">This is one of the proteins that bind and probably mediate the attachment of the 5S RNA into the large ribosomal subunit, where it forms part of the central protuberance.</text>
</comment>
<comment type="subunit">
    <text evidence="7">Part of the 50S ribosomal subunit; part of the 5S rRNA/L5/L18/L25 subcomplex. Contacts the 5S and 23S rRNAs.</text>
</comment>
<proteinExistence type="inferred from homology"/>
<dbReference type="PANTHER" id="PTHR12899:SF3">
    <property type="entry name" value="LARGE RIBOSOMAL SUBUNIT PROTEIN UL18M"/>
    <property type="match status" value="1"/>
</dbReference>
<evidence type="ECO:0000256" key="6">
    <source>
        <dbReference type="ARBA" id="ARBA00035197"/>
    </source>
</evidence>
<name>A0A6N7EIW6_9MICO</name>
<dbReference type="HAMAP" id="MF_01337_B">
    <property type="entry name" value="Ribosomal_uL18_B"/>
    <property type="match status" value="1"/>
</dbReference>
<evidence type="ECO:0000313" key="8">
    <source>
        <dbReference type="EMBL" id="MPV36525.1"/>
    </source>
</evidence>
<dbReference type="GO" id="GO:0008097">
    <property type="term" value="F:5S rRNA binding"/>
    <property type="evidence" value="ECO:0007669"/>
    <property type="project" value="TreeGrafter"/>
</dbReference>
<gene>
    <name evidence="7 8" type="primary">rplR</name>
    <name evidence="8" type="ORF">GB881_05565</name>
</gene>
<evidence type="ECO:0000256" key="7">
    <source>
        <dbReference type="HAMAP-Rule" id="MF_01337"/>
    </source>
</evidence>